<protein>
    <recommendedName>
        <fullName evidence="5">Peptidase M10 metallopeptidase domain-containing protein</fullName>
    </recommendedName>
</protein>
<evidence type="ECO:0000256" key="3">
    <source>
        <dbReference type="ARBA" id="ARBA00022801"/>
    </source>
</evidence>
<dbReference type="Gene3D" id="3.40.390.10">
    <property type="entry name" value="Collagenase (Catalytic Domain)"/>
    <property type="match status" value="1"/>
</dbReference>
<dbReference type="InterPro" id="IPR021190">
    <property type="entry name" value="Pept_M10A"/>
</dbReference>
<dbReference type="GO" id="GO:0004222">
    <property type="term" value="F:metalloendopeptidase activity"/>
    <property type="evidence" value="ECO:0007669"/>
    <property type="project" value="InterPro"/>
</dbReference>
<evidence type="ECO:0000313" key="6">
    <source>
        <dbReference type="EMBL" id="OGY18607.1"/>
    </source>
</evidence>
<gene>
    <name evidence="6" type="ORF">A2786_03865</name>
</gene>
<evidence type="ECO:0000256" key="2">
    <source>
        <dbReference type="ARBA" id="ARBA00022723"/>
    </source>
</evidence>
<organism evidence="6 7">
    <name type="scientific">Candidatus Chisholmbacteria bacterium RIFCSPHIGHO2_01_FULL_52_32</name>
    <dbReference type="NCBI Taxonomy" id="1797591"/>
    <lineage>
        <taxon>Bacteria</taxon>
        <taxon>Candidatus Chisholmiibacteriota</taxon>
    </lineage>
</organism>
<dbReference type="EMBL" id="MHCJ01000003">
    <property type="protein sequence ID" value="OGY18607.1"/>
    <property type="molecule type" value="Genomic_DNA"/>
</dbReference>
<dbReference type="GO" id="GO:0031012">
    <property type="term" value="C:extracellular matrix"/>
    <property type="evidence" value="ECO:0007669"/>
    <property type="project" value="InterPro"/>
</dbReference>
<keyword evidence="2" id="KW-0479">Metal-binding</keyword>
<evidence type="ECO:0000259" key="5">
    <source>
        <dbReference type="Pfam" id="PF00413"/>
    </source>
</evidence>
<feature type="domain" description="Peptidase M10 metallopeptidase" evidence="5">
    <location>
        <begin position="79"/>
        <end position="248"/>
    </location>
</feature>
<evidence type="ECO:0000313" key="7">
    <source>
        <dbReference type="Proteomes" id="UP000179233"/>
    </source>
</evidence>
<dbReference type="InterPro" id="IPR024079">
    <property type="entry name" value="MetalloPept_cat_dom_sf"/>
</dbReference>
<comment type="caution">
    <text evidence="6">The sequence shown here is derived from an EMBL/GenBank/DDBJ whole genome shotgun (WGS) entry which is preliminary data.</text>
</comment>
<reference evidence="6 7" key="1">
    <citation type="journal article" date="2016" name="Nat. Commun.">
        <title>Thousands of microbial genomes shed light on interconnected biogeochemical processes in an aquifer system.</title>
        <authorList>
            <person name="Anantharaman K."/>
            <person name="Brown C.T."/>
            <person name="Hug L.A."/>
            <person name="Sharon I."/>
            <person name="Castelle C.J."/>
            <person name="Probst A.J."/>
            <person name="Thomas B.C."/>
            <person name="Singh A."/>
            <person name="Wilkins M.J."/>
            <person name="Karaoz U."/>
            <person name="Brodie E.L."/>
            <person name="Williams K.H."/>
            <person name="Hubbard S.S."/>
            <person name="Banfield J.F."/>
        </authorList>
    </citation>
    <scope>NUCLEOTIDE SEQUENCE [LARGE SCALE GENOMIC DNA]</scope>
</reference>
<proteinExistence type="predicted"/>
<dbReference type="SUPFAM" id="SSF55486">
    <property type="entry name" value="Metalloproteases ('zincins'), catalytic domain"/>
    <property type="match status" value="1"/>
</dbReference>
<dbReference type="InterPro" id="IPR001818">
    <property type="entry name" value="Pept_M10_metallopeptidase"/>
</dbReference>
<accession>A0A1G1VTT1</accession>
<dbReference type="Pfam" id="PF00413">
    <property type="entry name" value="Peptidase_M10"/>
    <property type="match status" value="1"/>
</dbReference>
<dbReference type="AlphaFoldDB" id="A0A1G1VTT1"/>
<evidence type="ECO:0000256" key="4">
    <source>
        <dbReference type="ARBA" id="ARBA00022833"/>
    </source>
</evidence>
<dbReference type="PRINTS" id="PR00138">
    <property type="entry name" value="MATRIXIN"/>
</dbReference>
<keyword evidence="3" id="KW-0378">Hydrolase</keyword>
<dbReference type="GO" id="GO:0006508">
    <property type="term" value="P:proteolysis"/>
    <property type="evidence" value="ECO:0007669"/>
    <property type="project" value="UniProtKB-KW"/>
</dbReference>
<dbReference type="GO" id="GO:0008270">
    <property type="term" value="F:zinc ion binding"/>
    <property type="evidence" value="ECO:0007669"/>
    <property type="project" value="InterPro"/>
</dbReference>
<sequence>MKKAIVTFSILGIFTALVWAFPILAQNGDERPKGLDDRGPLTKITFIHHKKGYAKPAQVGKPKATACYGFLANGAKWKTTEDYRVNPTNPDGLNDNDVMNAVDAGVSEWENYGGNSIFGNSIKDPDITYNESMDGKNSASFGPYADSGVIAVTNVWGYFGGPPQTRALVEWDMLFNTDSSWTWGDATSNPLLMDLRNIATHELGHSAGMDDLYNTSCNLETMFGYSTEGDIIKRTLNDGDITGIQKLY</sequence>
<name>A0A1G1VTT1_9BACT</name>
<evidence type="ECO:0000256" key="1">
    <source>
        <dbReference type="ARBA" id="ARBA00022670"/>
    </source>
</evidence>
<keyword evidence="4" id="KW-0862">Zinc</keyword>
<keyword evidence="1" id="KW-0645">Protease</keyword>
<dbReference type="Proteomes" id="UP000179233">
    <property type="component" value="Unassembled WGS sequence"/>
</dbReference>